<proteinExistence type="predicted"/>
<evidence type="ECO:0000313" key="3">
    <source>
        <dbReference type="Proteomes" id="UP000186309"/>
    </source>
</evidence>
<sequence>MTRRLVLIVTTLAAALGARARAQEEQPPTVLSVRPAKAPVPALRYRLLPDASKLIPGNAAIFYHRAIEGLLRADLASRTQKLSATPPPPDEMGEVRVILNSQRSILHEIEQGALREACDWEFRRREEGFSLDISEIQQTRSLARLVALQVQFDIAEGRIDSAIHWIQTGLSLARHVGESQFYIQSLVAAAITEEMAKSIEALIQAPGCPNLYWALAALPRPFLDLTSATEGERYFLEREFPRLRGADEAVWSLEQARAFGDELERKGGLLLGRWTFPKSTLTQPTVDDLAQHLIIAGLVARAYPEAKRALVASGMTSERVEAMPAIQAVAIHSYRNFEEKRDDLFKWANLPYSQGHRGMAEAEKNAFAGAPIGIPFVSILPGIRSVFNVPVRIDRRFAAIQTIEAVRQYAASHDGSPPPSLAALTETPAPLDPVTGRVFDYAVNGPTVSLTAPPPPGLERVSQYVVHYEIKLAR</sequence>
<keyword evidence="3" id="KW-1185">Reference proteome</keyword>
<dbReference type="Proteomes" id="UP000186309">
    <property type="component" value="Chromosome"/>
</dbReference>
<protein>
    <submittedName>
        <fullName evidence="2">Uncharacterized protein</fullName>
    </submittedName>
</protein>
<dbReference type="KEGG" id="pbor:BSF38_02110"/>
<dbReference type="EMBL" id="CP019082">
    <property type="protein sequence ID" value="APW60627.1"/>
    <property type="molecule type" value="Genomic_DNA"/>
</dbReference>
<feature type="chain" id="PRO_5011962177" evidence="1">
    <location>
        <begin position="23"/>
        <end position="474"/>
    </location>
</feature>
<reference evidence="3" key="1">
    <citation type="submission" date="2016-12" db="EMBL/GenBank/DDBJ databases">
        <title>Comparative genomics of four Isosphaeraceae planctomycetes: a common pool of plasmids and glycoside hydrolase genes.</title>
        <authorList>
            <person name="Ivanova A."/>
        </authorList>
    </citation>
    <scope>NUCLEOTIDE SEQUENCE [LARGE SCALE GENOMIC DNA]</scope>
    <source>
        <strain evidence="3">PX4</strain>
    </source>
</reference>
<evidence type="ECO:0000256" key="1">
    <source>
        <dbReference type="SAM" id="SignalP"/>
    </source>
</evidence>
<feature type="signal peptide" evidence="1">
    <location>
        <begin position="1"/>
        <end position="22"/>
    </location>
</feature>
<accession>A0A1U7CNW8</accession>
<organism evidence="2 3">
    <name type="scientific">Paludisphaera borealis</name>
    <dbReference type="NCBI Taxonomy" id="1387353"/>
    <lineage>
        <taxon>Bacteria</taxon>
        <taxon>Pseudomonadati</taxon>
        <taxon>Planctomycetota</taxon>
        <taxon>Planctomycetia</taxon>
        <taxon>Isosphaerales</taxon>
        <taxon>Isosphaeraceae</taxon>
        <taxon>Paludisphaera</taxon>
    </lineage>
</organism>
<dbReference type="AlphaFoldDB" id="A0A1U7CNW8"/>
<evidence type="ECO:0000313" key="2">
    <source>
        <dbReference type="EMBL" id="APW60627.1"/>
    </source>
</evidence>
<dbReference type="OrthoDB" id="278035at2"/>
<dbReference type="RefSeq" id="WP_076345399.1">
    <property type="nucleotide sequence ID" value="NZ_CP019082.1"/>
</dbReference>
<gene>
    <name evidence="2" type="ORF">BSF38_02110</name>
</gene>
<dbReference type="STRING" id="1387353.BSF38_02110"/>
<keyword evidence="1" id="KW-0732">Signal</keyword>
<name>A0A1U7CNW8_9BACT</name>